<dbReference type="Ensembl" id="ENSGWIT00000024847.1">
    <property type="protein sequence ID" value="ENSGWIP00000022672.1"/>
    <property type="gene ID" value="ENSGWIG00000012136.1"/>
</dbReference>
<evidence type="ECO:0000313" key="2">
    <source>
        <dbReference type="Ensembl" id="ENSGWIP00000022672.1"/>
    </source>
</evidence>
<feature type="transmembrane region" description="Helical" evidence="1">
    <location>
        <begin position="79"/>
        <end position="101"/>
    </location>
</feature>
<name>A0A8C5EKY1_GOUWI</name>
<keyword evidence="3" id="KW-1185">Reference proteome</keyword>
<sequence>MRKTFACDDTMIITIPIGRIQNASSGQLVPDQFHCVFKDSYKVFVEKGKPRPLGVSPPLRLLYKLCYIYLFIFQTKLSFFLNIISFFWSVVAFGLCLYRFLRKSEPIITGLNAVIMSLLVVENILTLILIYWLCTTVCKKSFNSLPTILLKRSD</sequence>
<dbReference type="Proteomes" id="UP000694680">
    <property type="component" value="Chromosome 16"/>
</dbReference>
<dbReference type="AlphaFoldDB" id="A0A8C5EKY1"/>
<reference evidence="2" key="3">
    <citation type="submission" date="2025-09" db="UniProtKB">
        <authorList>
            <consortium name="Ensembl"/>
        </authorList>
    </citation>
    <scope>IDENTIFICATION</scope>
</reference>
<keyword evidence="1" id="KW-0812">Transmembrane</keyword>
<reference evidence="2" key="2">
    <citation type="submission" date="2025-08" db="UniProtKB">
        <authorList>
            <consortium name="Ensembl"/>
        </authorList>
    </citation>
    <scope>IDENTIFICATION</scope>
</reference>
<evidence type="ECO:0000256" key="1">
    <source>
        <dbReference type="SAM" id="Phobius"/>
    </source>
</evidence>
<keyword evidence="1" id="KW-1133">Transmembrane helix</keyword>
<keyword evidence="1" id="KW-0472">Membrane</keyword>
<organism evidence="2 3">
    <name type="scientific">Gouania willdenowi</name>
    <name type="common">Blunt-snouted clingfish</name>
    <name type="synonym">Lepadogaster willdenowi</name>
    <dbReference type="NCBI Taxonomy" id="441366"/>
    <lineage>
        <taxon>Eukaryota</taxon>
        <taxon>Metazoa</taxon>
        <taxon>Chordata</taxon>
        <taxon>Craniata</taxon>
        <taxon>Vertebrata</taxon>
        <taxon>Euteleostomi</taxon>
        <taxon>Actinopterygii</taxon>
        <taxon>Neopterygii</taxon>
        <taxon>Teleostei</taxon>
        <taxon>Neoteleostei</taxon>
        <taxon>Acanthomorphata</taxon>
        <taxon>Ovalentaria</taxon>
        <taxon>Blenniimorphae</taxon>
        <taxon>Blenniiformes</taxon>
        <taxon>Gobiesocoidei</taxon>
        <taxon>Gobiesocidae</taxon>
        <taxon>Gobiesocinae</taxon>
        <taxon>Gouania</taxon>
    </lineage>
</organism>
<protein>
    <submittedName>
        <fullName evidence="2">Uncharacterized protein</fullName>
    </submittedName>
</protein>
<accession>A0A8C5EKY1</accession>
<reference evidence="2" key="1">
    <citation type="submission" date="2020-06" db="EMBL/GenBank/DDBJ databases">
        <authorList>
            <consortium name="Wellcome Sanger Institute Data Sharing"/>
        </authorList>
    </citation>
    <scope>NUCLEOTIDE SEQUENCE [LARGE SCALE GENOMIC DNA]</scope>
</reference>
<proteinExistence type="predicted"/>
<feature type="transmembrane region" description="Helical" evidence="1">
    <location>
        <begin position="113"/>
        <end position="133"/>
    </location>
</feature>
<evidence type="ECO:0000313" key="3">
    <source>
        <dbReference type="Proteomes" id="UP000694680"/>
    </source>
</evidence>